<dbReference type="Proteomes" id="UP000078406">
    <property type="component" value="Unassembled WGS sequence"/>
</dbReference>
<keyword evidence="1" id="KW-0732">Signal</keyword>
<proteinExistence type="predicted"/>
<evidence type="ECO:0000313" key="2">
    <source>
        <dbReference type="EMBL" id="MEZ8209958.1"/>
    </source>
</evidence>
<dbReference type="EMBL" id="LLEI02000023">
    <property type="protein sequence ID" value="OAJ94581.1"/>
    <property type="molecule type" value="Genomic_DNA"/>
</dbReference>
<dbReference type="RefSeq" id="WP_054963308.1">
    <property type="nucleotide sequence ID" value="NZ_JBGOOF010000021.1"/>
</dbReference>
<keyword evidence="5" id="KW-1185">Reference proteome</keyword>
<feature type="signal peptide" evidence="1">
    <location>
        <begin position="1"/>
        <end position="23"/>
    </location>
</feature>
<dbReference type="EMBL" id="JBGOOS010000020">
    <property type="protein sequence ID" value="MEZ8209958.1"/>
    <property type="molecule type" value="Genomic_DNA"/>
</dbReference>
<accession>A0A177Y179</accession>
<sequence length="129" mass="13571">MKKLLLSALVVAVSGCSSIVAPLATDYTATNGEKIRIAYANPEKSANCEMKGQSAYNPNSQSIMGIVSLGDSEMDAEHKINSTFGEEAAALGANYVNRGFGGSSTYGGVYQRSSTVEATYFLCEQIPAL</sequence>
<evidence type="ECO:0000313" key="4">
    <source>
        <dbReference type="Proteomes" id="UP000078406"/>
    </source>
</evidence>
<reference evidence="3 4" key="1">
    <citation type="journal article" date="2016" name="Syst. Appl. Microbiol.">
        <title>Vibrio bivalvicida sp. nov., a novel larval pathogen for bivalve molluscs reared in a hatchery.</title>
        <authorList>
            <person name="Dubert J."/>
            <person name="Romalde J.L."/>
            <person name="Prado S."/>
            <person name="Barja J.L."/>
        </authorList>
    </citation>
    <scope>NUCLEOTIDE SEQUENCE [LARGE SCALE GENOMIC DNA]</scope>
    <source>
        <strain evidence="3 4">605</strain>
    </source>
</reference>
<evidence type="ECO:0000313" key="5">
    <source>
        <dbReference type="Proteomes" id="UP001569151"/>
    </source>
</evidence>
<comment type="caution">
    <text evidence="3">The sequence shown here is derived from an EMBL/GenBank/DDBJ whole genome shotgun (WGS) entry which is preliminary data.</text>
</comment>
<evidence type="ECO:0000313" key="3">
    <source>
        <dbReference type="EMBL" id="OAJ94581.1"/>
    </source>
</evidence>
<feature type="chain" id="PRO_5008079383" description="DUF4156 domain-containing protein" evidence="1">
    <location>
        <begin position="24"/>
        <end position="129"/>
    </location>
</feature>
<name>A0A177Y179_9VIBR</name>
<gene>
    <name evidence="2" type="ORF">ACED39_14365</name>
    <name evidence="3" type="ORF">APB76_08850</name>
</gene>
<evidence type="ECO:0000256" key="1">
    <source>
        <dbReference type="SAM" id="SignalP"/>
    </source>
</evidence>
<dbReference type="AlphaFoldDB" id="A0A177Y179"/>
<protein>
    <recommendedName>
        <fullName evidence="6">DUF4156 domain-containing protein</fullName>
    </recommendedName>
</protein>
<evidence type="ECO:0008006" key="6">
    <source>
        <dbReference type="Google" id="ProtNLM"/>
    </source>
</evidence>
<organism evidence="3 4">
    <name type="scientific">Vibrio bivalvicida</name>
    <dbReference type="NCBI Taxonomy" id="1276888"/>
    <lineage>
        <taxon>Bacteria</taxon>
        <taxon>Pseudomonadati</taxon>
        <taxon>Pseudomonadota</taxon>
        <taxon>Gammaproteobacteria</taxon>
        <taxon>Vibrionales</taxon>
        <taxon>Vibrionaceae</taxon>
        <taxon>Vibrio</taxon>
        <taxon>Vibrio oreintalis group</taxon>
    </lineage>
</organism>
<dbReference type="Proteomes" id="UP001569151">
    <property type="component" value="Unassembled WGS sequence"/>
</dbReference>
<reference evidence="2 5" key="2">
    <citation type="submission" date="2024-06" db="EMBL/GenBank/DDBJ databases">
        <authorList>
            <person name="Steensen K."/>
            <person name="Seneca J."/>
            <person name="Bartlau N."/>
            <person name="Yu A.X."/>
            <person name="Polz M.F."/>
        </authorList>
    </citation>
    <scope>NUCLEOTIDE SEQUENCE [LARGE SCALE GENOMIC DNA]</scope>
    <source>
        <strain evidence="2 5">1F146</strain>
    </source>
</reference>
<dbReference type="PROSITE" id="PS51257">
    <property type="entry name" value="PROKAR_LIPOPROTEIN"/>
    <property type="match status" value="1"/>
</dbReference>